<proteinExistence type="predicted"/>
<evidence type="ECO:0000313" key="1">
    <source>
        <dbReference type="Proteomes" id="UP000038045"/>
    </source>
</evidence>
<dbReference type="AlphaFoldDB" id="A0A0N4ZHZ6"/>
<evidence type="ECO:0000313" key="2">
    <source>
        <dbReference type="WBParaSite" id="PTRK_0000755400.1"/>
    </source>
</evidence>
<organism evidence="1 2">
    <name type="scientific">Parastrongyloides trichosuri</name>
    <name type="common">Possum-specific nematode worm</name>
    <dbReference type="NCBI Taxonomy" id="131310"/>
    <lineage>
        <taxon>Eukaryota</taxon>
        <taxon>Metazoa</taxon>
        <taxon>Ecdysozoa</taxon>
        <taxon>Nematoda</taxon>
        <taxon>Chromadorea</taxon>
        <taxon>Rhabditida</taxon>
        <taxon>Tylenchina</taxon>
        <taxon>Panagrolaimomorpha</taxon>
        <taxon>Strongyloidoidea</taxon>
        <taxon>Strongyloididae</taxon>
        <taxon>Parastrongyloides</taxon>
    </lineage>
</organism>
<protein>
    <submittedName>
        <fullName evidence="2">ATPase_AAA_core domain-containing protein</fullName>
    </submittedName>
</protein>
<accession>A0A0N4ZHZ6</accession>
<dbReference type="WBParaSite" id="PTRK_0000755400.1">
    <property type="protein sequence ID" value="PTRK_0000755400.1"/>
    <property type="gene ID" value="PTRK_0000755400"/>
</dbReference>
<sequence>SVFQRREPQEGFGDRQVGDVGDVLATDLDRQGFGLQALAAADLARRFGLIAAQLLAHPGAVGLAPAALQVREHALERLGDLVFAGVVVIDELDLLAARAAQNDALRLLRQVAPRLVHREAVVQGQRLQRLRIEGRGAARPRRHRALVQGLVAIRDHQVGVEGQLDAQAVTGRAGAEGVVEREQPRLDLADCEARNGAGEFL</sequence>
<keyword evidence="1" id="KW-1185">Reference proteome</keyword>
<dbReference type="Proteomes" id="UP000038045">
    <property type="component" value="Unplaced"/>
</dbReference>
<name>A0A0N4ZHZ6_PARTI</name>
<reference evidence="2" key="1">
    <citation type="submission" date="2017-02" db="UniProtKB">
        <authorList>
            <consortium name="WormBaseParasite"/>
        </authorList>
    </citation>
    <scope>IDENTIFICATION</scope>
</reference>